<sequence>MQLARRLLVWCGSRAASSASPNTYTGTSGVPFEDALRPPNVRASDRPVGFWHLAAYPVAADRANADTEVLSHVGRRPPFEVRVRRSCGHRAIFPDGRGVAKRQRCGSVRCCRG</sequence>
<name>Q2JDS0_FRACC</name>
<organism evidence="1 2">
    <name type="scientific">Frankia casuarinae (strain DSM 45818 / CECT 9043 / HFP020203 / CcI3)</name>
    <dbReference type="NCBI Taxonomy" id="106370"/>
    <lineage>
        <taxon>Bacteria</taxon>
        <taxon>Bacillati</taxon>
        <taxon>Actinomycetota</taxon>
        <taxon>Actinomycetes</taxon>
        <taxon>Frankiales</taxon>
        <taxon>Frankiaceae</taxon>
        <taxon>Frankia</taxon>
    </lineage>
</organism>
<dbReference type="KEGG" id="fra:Francci3_1194"/>
<keyword evidence="2" id="KW-1185">Reference proteome</keyword>
<proteinExistence type="predicted"/>
<gene>
    <name evidence="1" type="ordered locus">Francci3_1194</name>
</gene>
<protein>
    <submittedName>
        <fullName evidence="1">Uncharacterized protein</fullName>
    </submittedName>
</protein>
<dbReference type="AlphaFoldDB" id="Q2JDS0"/>
<dbReference type="EMBL" id="CP000249">
    <property type="protein sequence ID" value="ABD10572.1"/>
    <property type="molecule type" value="Genomic_DNA"/>
</dbReference>
<reference evidence="1 2" key="1">
    <citation type="journal article" date="2007" name="Genome Res.">
        <title>Genome characteristics of facultatively symbiotic Frankia sp. strains reflect host range and host plant biogeography.</title>
        <authorList>
            <person name="Normand P."/>
            <person name="Lapierre P."/>
            <person name="Tisa L.S."/>
            <person name="Gogarten J.P."/>
            <person name="Alloisio N."/>
            <person name="Bagnarol E."/>
            <person name="Bassi C.A."/>
            <person name="Berry A.M."/>
            <person name="Bickhart D.M."/>
            <person name="Choisne N."/>
            <person name="Couloux A."/>
            <person name="Cournoyer B."/>
            <person name="Cruveiller S."/>
            <person name="Daubin V."/>
            <person name="Demange N."/>
            <person name="Francino M.P."/>
            <person name="Goltsman E."/>
            <person name="Huang Y."/>
            <person name="Kopp O.R."/>
            <person name="Labarre L."/>
            <person name="Lapidus A."/>
            <person name="Lavire C."/>
            <person name="Marechal J."/>
            <person name="Martinez M."/>
            <person name="Mastronunzio J.E."/>
            <person name="Mullin B.C."/>
            <person name="Niemann J."/>
            <person name="Pujic P."/>
            <person name="Rawnsley T."/>
            <person name="Rouy Z."/>
            <person name="Schenowitz C."/>
            <person name="Sellstedt A."/>
            <person name="Tavares F."/>
            <person name="Tomkins J.P."/>
            <person name="Vallenet D."/>
            <person name="Valverde C."/>
            <person name="Wall L.G."/>
            <person name="Wang Y."/>
            <person name="Medigue C."/>
            <person name="Benson D.R."/>
        </authorList>
    </citation>
    <scope>NUCLEOTIDE SEQUENCE [LARGE SCALE GENOMIC DNA]</scope>
    <source>
        <strain evidence="2">DSM 45818 / CECT 9043 / CcI3</strain>
    </source>
</reference>
<evidence type="ECO:0000313" key="2">
    <source>
        <dbReference type="Proteomes" id="UP000001937"/>
    </source>
</evidence>
<accession>Q2JDS0</accession>
<evidence type="ECO:0000313" key="1">
    <source>
        <dbReference type="EMBL" id="ABD10572.1"/>
    </source>
</evidence>
<dbReference type="Proteomes" id="UP000001937">
    <property type="component" value="Chromosome"/>
</dbReference>
<dbReference type="HOGENOM" id="CLU_2129763_0_0_11"/>